<evidence type="ECO:0008006" key="3">
    <source>
        <dbReference type="Google" id="ProtNLM"/>
    </source>
</evidence>
<keyword evidence="2" id="KW-1185">Reference proteome</keyword>
<accession>A0A1M5NCG1</accession>
<name>A0A1M5NCG1_9FLAO</name>
<evidence type="ECO:0000313" key="2">
    <source>
        <dbReference type="Proteomes" id="UP000184522"/>
    </source>
</evidence>
<reference evidence="2" key="1">
    <citation type="submission" date="2016-11" db="EMBL/GenBank/DDBJ databases">
        <authorList>
            <person name="Varghese N."/>
            <person name="Submissions S."/>
        </authorList>
    </citation>
    <scope>NUCLEOTIDE SEQUENCE [LARGE SCALE GENOMIC DNA]</scope>
    <source>
        <strain evidence="2">DSM 25330</strain>
    </source>
</reference>
<dbReference type="EMBL" id="FQWS01000001">
    <property type="protein sequence ID" value="SHG86869.1"/>
    <property type="molecule type" value="Genomic_DNA"/>
</dbReference>
<dbReference type="SUPFAM" id="SSF50998">
    <property type="entry name" value="Quinoprotein alcohol dehydrogenase-like"/>
    <property type="match status" value="1"/>
</dbReference>
<dbReference type="InterPro" id="IPR011047">
    <property type="entry name" value="Quinoprotein_ADH-like_sf"/>
</dbReference>
<dbReference type="STRING" id="1089305.SAMN05444148_1145"/>
<proteinExistence type="predicted"/>
<sequence length="446" mass="47716">MRLSHLLLLSLGFCALSCSDLEDLSTPGIPTNTLPEAVAVSTFGGSLNDSAQSVTATLDGGYVILGFTQSNDNDITDKQDSSFDYWVLKFNAQNTLEWQKTYGGSEDDRGRKIIQTQDGGYAILGTSQSNDGNVSGNNGSQDYWIAKLDLQGNISWQKSFGFQGNDSGISLIQTSDLGYLMTGVLDVTASGGQGNTSRSNSRHAGGDYWAVKINETGNLQWSRYFGGNFTDTAEGVAETDDGGFIIAGGSDSEDTDITNNKGTYDFWIVRVNADGDLIWEKSFGGNEIDEARAIVKSSDNNFVIVGDTRSNDGDISTNNGAADLWLIKISPEGNLIWEKTLGGTSFDVARDISITRDNCFLLAGSSRSSDGDVSENKGQNDAWALKVNANGDLLWEVSVGGSNIDFAYGVTELNDLSVIAVGETSSNDGDIGENKGFTDLLIFKID</sequence>
<dbReference type="Proteomes" id="UP000184522">
    <property type="component" value="Unassembled WGS sequence"/>
</dbReference>
<evidence type="ECO:0000313" key="1">
    <source>
        <dbReference type="EMBL" id="SHG86869.1"/>
    </source>
</evidence>
<gene>
    <name evidence="1" type="ORF">SAMN05444148_1145</name>
</gene>
<dbReference type="PANTHER" id="PTHR42754">
    <property type="entry name" value="ENDOGLUCANASE"/>
    <property type="match status" value="1"/>
</dbReference>
<protein>
    <recommendedName>
        <fullName evidence="3">Bulb-type lectin domain-containing protein</fullName>
    </recommendedName>
</protein>
<dbReference type="PANTHER" id="PTHR42754:SF1">
    <property type="entry name" value="LIPOPROTEIN"/>
    <property type="match status" value="1"/>
</dbReference>
<dbReference type="OrthoDB" id="9811934at2"/>
<organism evidence="1 2">
    <name type="scientific">Winogradskyella jejuensis</name>
    <dbReference type="NCBI Taxonomy" id="1089305"/>
    <lineage>
        <taxon>Bacteria</taxon>
        <taxon>Pseudomonadati</taxon>
        <taxon>Bacteroidota</taxon>
        <taxon>Flavobacteriia</taxon>
        <taxon>Flavobacteriales</taxon>
        <taxon>Flavobacteriaceae</taxon>
        <taxon>Winogradskyella</taxon>
    </lineage>
</organism>
<dbReference type="AlphaFoldDB" id="A0A1M5NCG1"/>
<dbReference type="RefSeq" id="WP_073084115.1">
    <property type="nucleotide sequence ID" value="NZ_FQWS01000001.1"/>
</dbReference>